<evidence type="ECO:0000313" key="1">
    <source>
        <dbReference type="EMBL" id="KAJ8889633.1"/>
    </source>
</evidence>
<organism evidence="1 2">
    <name type="scientific">Dryococelus australis</name>
    <dbReference type="NCBI Taxonomy" id="614101"/>
    <lineage>
        <taxon>Eukaryota</taxon>
        <taxon>Metazoa</taxon>
        <taxon>Ecdysozoa</taxon>
        <taxon>Arthropoda</taxon>
        <taxon>Hexapoda</taxon>
        <taxon>Insecta</taxon>
        <taxon>Pterygota</taxon>
        <taxon>Neoptera</taxon>
        <taxon>Polyneoptera</taxon>
        <taxon>Phasmatodea</taxon>
        <taxon>Verophasmatodea</taxon>
        <taxon>Anareolatae</taxon>
        <taxon>Phasmatidae</taxon>
        <taxon>Eurycanthinae</taxon>
        <taxon>Dryococelus</taxon>
    </lineage>
</organism>
<reference evidence="1 2" key="1">
    <citation type="submission" date="2023-02" db="EMBL/GenBank/DDBJ databases">
        <title>LHISI_Scaffold_Assembly.</title>
        <authorList>
            <person name="Stuart O.P."/>
            <person name="Cleave R."/>
            <person name="Magrath M.J.L."/>
            <person name="Mikheyev A.S."/>
        </authorList>
    </citation>
    <scope>NUCLEOTIDE SEQUENCE [LARGE SCALE GENOMIC DNA]</scope>
    <source>
        <strain evidence="1">Daus_M_001</strain>
        <tissue evidence="1">Leg muscle</tissue>
    </source>
</reference>
<dbReference type="EMBL" id="JARBHB010000003">
    <property type="protein sequence ID" value="KAJ8889633.1"/>
    <property type="molecule type" value="Genomic_DNA"/>
</dbReference>
<comment type="caution">
    <text evidence="1">The sequence shown here is derived from an EMBL/GenBank/DDBJ whole genome shotgun (WGS) entry which is preliminary data.</text>
</comment>
<name>A0ABQ9HZ20_9NEOP</name>
<evidence type="ECO:0000313" key="2">
    <source>
        <dbReference type="Proteomes" id="UP001159363"/>
    </source>
</evidence>
<dbReference type="Proteomes" id="UP001159363">
    <property type="component" value="Chromosome 3"/>
</dbReference>
<accession>A0ABQ9HZ20</accession>
<gene>
    <name evidence="1" type="ORF">PR048_009133</name>
</gene>
<protein>
    <submittedName>
        <fullName evidence="1">Uncharacterized protein</fullName>
    </submittedName>
</protein>
<sequence length="91" mass="10721">MCWTVFNLNKLPSPPIKTEEFTIQKVFAWTTRSNQIFNVSIQWEHIKKILLPLFEGLHFVFEVSNSNCYKLKHPNTGNIEGKFNFLSFETL</sequence>
<proteinExistence type="predicted"/>
<keyword evidence="2" id="KW-1185">Reference proteome</keyword>